<organism evidence="1 2">
    <name type="scientific">Candidatus Nitrosocosmicus arcticus</name>
    <dbReference type="NCBI Taxonomy" id="2035267"/>
    <lineage>
        <taxon>Archaea</taxon>
        <taxon>Nitrososphaerota</taxon>
        <taxon>Nitrososphaeria</taxon>
        <taxon>Nitrososphaerales</taxon>
        <taxon>Nitrososphaeraceae</taxon>
        <taxon>Candidatus Nitrosocosmicus</taxon>
    </lineage>
</organism>
<reference evidence="1 2" key="1">
    <citation type="journal article" date="2019" name="Front. Microbiol.">
        <title>Ammonia Oxidation by the Arctic Terrestrial Thaumarchaeote Candidatus Nitrosocosmicus arcticus Is Stimulated by Increasing Temperatures.</title>
        <authorList>
            <person name="Alves R.J.E."/>
            <person name="Kerou M."/>
            <person name="Zappe A."/>
            <person name="Bittner R."/>
            <person name="Abby S.S."/>
            <person name="Schmidt H.A."/>
            <person name="Pfeifer K."/>
            <person name="Schleper C."/>
        </authorList>
    </citation>
    <scope>NUCLEOTIDE SEQUENCE [LARGE SCALE GENOMIC DNA]</scope>
    <source>
        <strain evidence="1 2">Kfb</strain>
    </source>
</reference>
<comment type="caution">
    <text evidence="1">The sequence shown here is derived from an EMBL/GenBank/DDBJ whole genome shotgun (WGS) entry which is preliminary data.</text>
</comment>
<evidence type="ECO:0000313" key="1">
    <source>
        <dbReference type="EMBL" id="TVP41497.1"/>
    </source>
</evidence>
<dbReference type="EMBL" id="VOAH01000003">
    <property type="protein sequence ID" value="TVP41497.1"/>
    <property type="molecule type" value="Genomic_DNA"/>
</dbReference>
<proteinExistence type="predicted"/>
<dbReference type="Proteomes" id="UP000315289">
    <property type="component" value="Unassembled WGS sequence"/>
</dbReference>
<sequence>MAFSNVLITKHVHEKFQLYTSEVLIRPKGHTIEAHVNIKLDPTLTLEDTLKITDEVKASISPEFKIKDLFVIPVTS</sequence>
<evidence type="ECO:0000313" key="2">
    <source>
        <dbReference type="Proteomes" id="UP000315289"/>
    </source>
</evidence>
<dbReference type="AlphaFoldDB" id="A0A557SY13"/>
<dbReference type="RefSeq" id="WP_144728981.1">
    <property type="nucleotide sequence ID" value="NZ_ML675579.1"/>
</dbReference>
<keyword evidence="2" id="KW-1185">Reference proteome</keyword>
<accession>A0A557SY13</accession>
<dbReference type="SUPFAM" id="SSF160240">
    <property type="entry name" value="Cation efflux protein cytoplasmic domain-like"/>
    <property type="match status" value="1"/>
</dbReference>
<protein>
    <submittedName>
        <fullName evidence="1">Putative Co/Zn/Cd cation transporter</fullName>
    </submittedName>
</protein>
<name>A0A557SY13_9ARCH</name>
<gene>
    <name evidence="1" type="ORF">NARC_30212</name>
</gene>
<dbReference type="OrthoDB" id="8907at2157"/>
<dbReference type="InterPro" id="IPR036837">
    <property type="entry name" value="Cation_efflux_CTD_sf"/>
</dbReference>